<dbReference type="InterPro" id="IPR025841">
    <property type="entry name" value="CP_ATPgrasp_2"/>
</dbReference>
<feature type="region of interest" description="Disordered" evidence="1">
    <location>
        <begin position="1"/>
        <end position="23"/>
    </location>
</feature>
<dbReference type="InterPro" id="IPR051680">
    <property type="entry name" value="ATP-dep_Glu-Cys_Ligase-2"/>
</dbReference>
<dbReference type="PANTHER" id="PTHR34595">
    <property type="entry name" value="BLR5612 PROTEIN"/>
    <property type="match status" value="1"/>
</dbReference>
<feature type="domain" description="Circularly permuted ATP-grasp type 2" evidence="3">
    <location>
        <begin position="107"/>
        <end position="484"/>
    </location>
</feature>
<dbReference type="Pfam" id="PF14403">
    <property type="entry name" value="CP_ATPgrasp_2"/>
    <property type="match status" value="1"/>
</dbReference>
<dbReference type="SUPFAM" id="SSF56059">
    <property type="entry name" value="Glutathione synthetase ATP-binding domain-like"/>
    <property type="match status" value="1"/>
</dbReference>
<dbReference type="PANTHER" id="PTHR34595:SF2">
    <property type="entry name" value="BLR2978 PROTEIN"/>
    <property type="match status" value="1"/>
</dbReference>
<name>A0A7W8DPI1_9BACT</name>
<dbReference type="Pfam" id="PF04168">
    <property type="entry name" value="Alpha-E"/>
    <property type="match status" value="1"/>
</dbReference>
<evidence type="ECO:0000259" key="2">
    <source>
        <dbReference type="Pfam" id="PF04168"/>
    </source>
</evidence>
<gene>
    <name evidence="4" type="ORF">HNQ64_001417</name>
</gene>
<organism evidence="4 5">
    <name type="scientific">Prosthecobacter dejongeii</name>
    <dbReference type="NCBI Taxonomy" id="48465"/>
    <lineage>
        <taxon>Bacteria</taxon>
        <taxon>Pseudomonadati</taxon>
        <taxon>Verrucomicrobiota</taxon>
        <taxon>Verrucomicrobiia</taxon>
        <taxon>Verrucomicrobiales</taxon>
        <taxon>Verrucomicrobiaceae</taxon>
        <taxon>Prosthecobacter</taxon>
    </lineage>
</organism>
<evidence type="ECO:0000259" key="3">
    <source>
        <dbReference type="Pfam" id="PF14403"/>
    </source>
</evidence>
<dbReference type="InterPro" id="IPR007296">
    <property type="entry name" value="DUF403"/>
</dbReference>
<evidence type="ECO:0000256" key="1">
    <source>
        <dbReference type="SAM" id="MobiDB-lite"/>
    </source>
</evidence>
<evidence type="ECO:0000313" key="5">
    <source>
        <dbReference type="Proteomes" id="UP000534294"/>
    </source>
</evidence>
<accession>A0A7W8DPI1</accession>
<dbReference type="Gene3D" id="3.40.50.11290">
    <property type="match status" value="1"/>
</dbReference>
<dbReference type="Proteomes" id="UP000534294">
    <property type="component" value="Unassembled WGS sequence"/>
</dbReference>
<protein>
    <submittedName>
        <fullName evidence="4">Putative circularly permuted ATP-grasp superfamily protein/putative alpha-E superfamily protein</fullName>
    </submittedName>
</protein>
<dbReference type="Gene3D" id="3.30.1490.270">
    <property type="match status" value="1"/>
</dbReference>
<evidence type="ECO:0000313" key="4">
    <source>
        <dbReference type="EMBL" id="MBB5037175.1"/>
    </source>
</evidence>
<dbReference type="AlphaFoldDB" id="A0A7W8DPI1"/>
<proteinExistence type="predicted"/>
<keyword evidence="5" id="KW-1185">Reference proteome</keyword>
<feature type="domain" description="DUF403" evidence="2">
    <location>
        <begin position="535"/>
        <end position="840"/>
    </location>
</feature>
<sequence>MSNPKPFNLEPLPPAGQSQQQQQMRGLDGCLLNYRAMPGVFDEMVLPSGELRPHWKTFGSFLAHCSDADLKQRNDSIQRLLADHGATYNIYDDALGTSRPWMLDLLPFIVAEQDWRRVQEGLDQRGRLLNAILLDLYGPQKLLRNGLLPPGIVQANPGFLRPVMGVNPPGGKFIFSLGSDLVRDAGGTWRVLADRAQAPSGHGYTLENRIVMSNVYAEEFNASRVRRLANYFELKREMLRSLAPKHRHGDAGILMLTPGPYNETYFEHAFQARYLGFPLVEGADLTVRDRHAQLKTLEGLRRVEVMVRHVDDVFCDPLELNSGSLLGTPGLMEAWRSGNIALANGLGTGVIETPALHPFMPGLCRHILGEELKLPCVPTWWCGQRRELDMLMRDPDRWVVKPAFMRGSRDPIFIRDQEKEQKARLLESIRAAPHEWVAQEVLSLSTTPTWNGSKVEPRSLVWRAFAIAQGDGFATMPGGLARVSPEPQRWLVTMRSGGISKDTWVLGDGTEDTTFGHLSQQPIVIRPARPPSGVPSRAADHLFWLGRYAERLELTIRMARVVMQRLASERGLVQSREAQSCVALMVEIGLLPTGTTSLRDHLQALLQDPKRDGSVPDLLGRLRYNASAARDRLSDDMWRLFNRLDRDARLPAGPFSVSAAQSALDTLVLDLAALSGMQHENMTRGHGWRFLEIGRRLERGSIILTLLKGTLKQAPQDDSILSPLLEICDSTMTYRRLHFARPVLAPVLDLLLLNDSNPRSVAHQLMVLGRQASQLPVDPTLESRLPEKQQTDVLLSDLSSLNLITLARTPGELHAAVKATCDTLTDGLEKLSDIITEHYFSHAIRRVE</sequence>
<dbReference type="EMBL" id="JACHIF010000002">
    <property type="protein sequence ID" value="MBB5037175.1"/>
    <property type="molecule type" value="Genomic_DNA"/>
</dbReference>
<comment type="caution">
    <text evidence="4">The sequence shown here is derived from an EMBL/GenBank/DDBJ whole genome shotgun (WGS) entry which is preliminary data.</text>
</comment>
<reference evidence="4 5" key="1">
    <citation type="submission" date="2020-08" db="EMBL/GenBank/DDBJ databases">
        <title>Genomic Encyclopedia of Type Strains, Phase IV (KMG-IV): sequencing the most valuable type-strain genomes for metagenomic binning, comparative biology and taxonomic classification.</title>
        <authorList>
            <person name="Goeker M."/>
        </authorList>
    </citation>
    <scope>NUCLEOTIDE SEQUENCE [LARGE SCALE GENOMIC DNA]</scope>
    <source>
        <strain evidence="4 5">DSM 12251</strain>
    </source>
</reference>
<dbReference type="RefSeq" id="WP_184206819.1">
    <property type="nucleotide sequence ID" value="NZ_JACHIF010000002.1"/>
</dbReference>